<keyword evidence="2" id="KW-1185">Reference proteome</keyword>
<sequence length="266" mass="29246">MFPAESLVPLSLFDDVDRLAADHLNIASIKHRSALQRLSATPPVAFDGVGFVRTLFERVAGNWLGCIGALAKSPSRENWRWLEPKCDHAAHNSSPEVTLERAIVSAARSRGRSDWSNQVPIASGMIAGGGDRRRAIDLVHRRGPNAFEFVELKVGSDNPLYAAVEILKYGFVWLLSREHSARLGYGGKSLVEASDVRLSVLAPHPYYDGLNLGWLEAGLSRGVMALGAERQEVRLSFAFEAFPISFVWPDPDPMTALSALDQRTRV</sequence>
<accession>A0ABV7NCF3</accession>
<name>A0ABV7NCF3_9SPHN</name>
<evidence type="ECO:0000313" key="1">
    <source>
        <dbReference type="EMBL" id="MFC3440120.1"/>
    </source>
</evidence>
<dbReference type="EMBL" id="JBHRVU010000004">
    <property type="protein sequence ID" value="MFC3440120.1"/>
    <property type="molecule type" value="Genomic_DNA"/>
</dbReference>
<protein>
    <recommendedName>
        <fullName evidence="3">DUF3883 domain-containing protein</fullName>
    </recommendedName>
</protein>
<evidence type="ECO:0008006" key="3">
    <source>
        <dbReference type="Google" id="ProtNLM"/>
    </source>
</evidence>
<organism evidence="1 2">
    <name type="scientific">Sphingobium rhizovicinum</name>
    <dbReference type="NCBI Taxonomy" id="432308"/>
    <lineage>
        <taxon>Bacteria</taxon>
        <taxon>Pseudomonadati</taxon>
        <taxon>Pseudomonadota</taxon>
        <taxon>Alphaproteobacteria</taxon>
        <taxon>Sphingomonadales</taxon>
        <taxon>Sphingomonadaceae</taxon>
        <taxon>Sphingobium</taxon>
    </lineage>
</organism>
<dbReference type="RefSeq" id="WP_380792886.1">
    <property type="nucleotide sequence ID" value="NZ_JBHRVU010000004.1"/>
</dbReference>
<reference evidence="2" key="1">
    <citation type="journal article" date="2019" name="Int. J. Syst. Evol. Microbiol.">
        <title>The Global Catalogue of Microorganisms (GCM) 10K type strain sequencing project: providing services to taxonomists for standard genome sequencing and annotation.</title>
        <authorList>
            <consortium name="The Broad Institute Genomics Platform"/>
            <consortium name="The Broad Institute Genome Sequencing Center for Infectious Disease"/>
            <person name="Wu L."/>
            <person name="Ma J."/>
        </authorList>
    </citation>
    <scope>NUCLEOTIDE SEQUENCE [LARGE SCALE GENOMIC DNA]</scope>
    <source>
        <strain evidence="2">CCM 7491</strain>
    </source>
</reference>
<comment type="caution">
    <text evidence="1">The sequence shown here is derived from an EMBL/GenBank/DDBJ whole genome shotgun (WGS) entry which is preliminary data.</text>
</comment>
<gene>
    <name evidence="1" type="ORF">ACFOKF_02730</name>
</gene>
<dbReference type="Proteomes" id="UP001595681">
    <property type="component" value="Unassembled WGS sequence"/>
</dbReference>
<evidence type="ECO:0000313" key="2">
    <source>
        <dbReference type="Proteomes" id="UP001595681"/>
    </source>
</evidence>
<proteinExistence type="predicted"/>